<name>A0A917B641_9MICO</name>
<proteinExistence type="predicted"/>
<dbReference type="Gene3D" id="3.30.450.150">
    <property type="entry name" value="Haem-degrading domain"/>
    <property type="match status" value="1"/>
</dbReference>
<sequence length="142" mass="14451">MITLTMAQEIISAALGHARASTMPPMTVAVLDAGGHLIAFAREDRSSLLREKIARGKAMGALNMGVGSRSLVERAEGHPHFFGAITQLAEGELVPVPGGVLVRDEAGEIIGAVGVSGAVPDADEQCAIVGIRSQGLVADAGA</sequence>
<evidence type="ECO:0008006" key="3">
    <source>
        <dbReference type="Google" id="ProtNLM"/>
    </source>
</evidence>
<keyword evidence="2" id="KW-1185">Reference proteome</keyword>
<accession>A0A917B641</accession>
<reference evidence="1 2" key="1">
    <citation type="journal article" date="2014" name="Int. J. Syst. Evol. Microbiol.">
        <title>Complete genome sequence of Corynebacterium casei LMG S-19264T (=DSM 44701T), isolated from a smear-ripened cheese.</title>
        <authorList>
            <consortium name="US DOE Joint Genome Institute (JGI-PGF)"/>
            <person name="Walter F."/>
            <person name="Albersmeier A."/>
            <person name="Kalinowski J."/>
            <person name="Ruckert C."/>
        </authorList>
    </citation>
    <scope>NUCLEOTIDE SEQUENCE [LARGE SCALE GENOMIC DNA]</scope>
    <source>
        <strain evidence="1 2">CGMCC 1.12976</strain>
    </source>
</reference>
<comment type="caution">
    <text evidence="1">The sequence shown here is derived from an EMBL/GenBank/DDBJ whole genome shotgun (WGS) entry which is preliminary data.</text>
</comment>
<dbReference type="InterPro" id="IPR052517">
    <property type="entry name" value="GlcG_carb_metab_protein"/>
</dbReference>
<protein>
    <recommendedName>
        <fullName evidence="3">GlcG protein</fullName>
    </recommendedName>
</protein>
<dbReference type="InterPro" id="IPR005624">
    <property type="entry name" value="PduO/GlcC-like"/>
</dbReference>
<dbReference type="AlphaFoldDB" id="A0A917B641"/>
<dbReference type="SUPFAM" id="SSF143744">
    <property type="entry name" value="GlcG-like"/>
    <property type="match status" value="1"/>
</dbReference>
<dbReference type="Proteomes" id="UP000598775">
    <property type="component" value="Unassembled WGS sequence"/>
</dbReference>
<dbReference type="RefSeq" id="WP_188676118.1">
    <property type="nucleotide sequence ID" value="NZ_BMGP01000002.1"/>
</dbReference>
<evidence type="ECO:0000313" key="1">
    <source>
        <dbReference type="EMBL" id="GGF22618.1"/>
    </source>
</evidence>
<gene>
    <name evidence="1" type="ORF">GCM10011399_15350</name>
</gene>
<dbReference type="PANTHER" id="PTHR34309">
    <property type="entry name" value="SLR1406 PROTEIN"/>
    <property type="match status" value="1"/>
</dbReference>
<dbReference type="Pfam" id="PF03928">
    <property type="entry name" value="HbpS-like"/>
    <property type="match status" value="1"/>
</dbReference>
<dbReference type="EMBL" id="BMGP01000002">
    <property type="protein sequence ID" value="GGF22618.1"/>
    <property type="molecule type" value="Genomic_DNA"/>
</dbReference>
<dbReference type="InterPro" id="IPR038084">
    <property type="entry name" value="PduO/GlcC-like_sf"/>
</dbReference>
<evidence type="ECO:0000313" key="2">
    <source>
        <dbReference type="Proteomes" id="UP000598775"/>
    </source>
</evidence>
<organism evidence="1 2">
    <name type="scientific">Subtercola lobariae</name>
    <dbReference type="NCBI Taxonomy" id="1588641"/>
    <lineage>
        <taxon>Bacteria</taxon>
        <taxon>Bacillati</taxon>
        <taxon>Actinomycetota</taxon>
        <taxon>Actinomycetes</taxon>
        <taxon>Micrococcales</taxon>
        <taxon>Microbacteriaceae</taxon>
        <taxon>Subtercola</taxon>
    </lineage>
</organism>
<dbReference type="PANTHER" id="PTHR34309:SF10">
    <property type="entry name" value="SLR1406 PROTEIN"/>
    <property type="match status" value="1"/>
</dbReference>